<sequence length="140" mass="15357">MQPLLLLATATTIATMLPYSNLQPLLYATAICRPSQKTRHGKHRSRSSHYCSSMMTSESKGNYLTIISLIALLLLDFLNSNLGPQLCESNAPKWFGEDDPELSNYLDILEPDLSTIDAITDEVILGVDVLAPVVVDGVFC</sequence>
<dbReference type="Proteomes" id="UP000823388">
    <property type="component" value="Chromosome 3N"/>
</dbReference>
<name>A0A8T0UC40_PANVG</name>
<gene>
    <name evidence="1" type="ORF">PVAP13_3NG276523</name>
</gene>
<keyword evidence="2" id="KW-1185">Reference proteome</keyword>
<evidence type="ECO:0000313" key="2">
    <source>
        <dbReference type="Proteomes" id="UP000823388"/>
    </source>
</evidence>
<accession>A0A8T0UC40</accession>
<reference evidence="1" key="1">
    <citation type="submission" date="2020-05" db="EMBL/GenBank/DDBJ databases">
        <title>WGS assembly of Panicum virgatum.</title>
        <authorList>
            <person name="Lovell J.T."/>
            <person name="Jenkins J."/>
            <person name="Shu S."/>
            <person name="Juenger T.E."/>
            <person name="Schmutz J."/>
        </authorList>
    </citation>
    <scope>NUCLEOTIDE SEQUENCE</scope>
    <source>
        <strain evidence="1">AP13</strain>
    </source>
</reference>
<proteinExistence type="predicted"/>
<comment type="caution">
    <text evidence="1">The sequence shown here is derived from an EMBL/GenBank/DDBJ whole genome shotgun (WGS) entry which is preliminary data.</text>
</comment>
<protein>
    <submittedName>
        <fullName evidence="1">Uncharacterized protein</fullName>
    </submittedName>
</protein>
<dbReference type="AlphaFoldDB" id="A0A8T0UC40"/>
<evidence type="ECO:0000313" key="1">
    <source>
        <dbReference type="EMBL" id="KAG2622212.1"/>
    </source>
</evidence>
<dbReference type="EMBL" id="CM029042">
    <property type="protein sequence ID" value="KAG2622212.1"/>
    <property type="molecule type" value="Genomic_DNA"/>
</dbReference>
<organism evidence="1 2">
    <name type="scientific">Panicum virgatum</name>
    <name type="common">Blackwell switchgrass</name>
    <dbReference type="NCBI Taxonomy" id="38727"/>
    <lineage>
        <taxon>Eukaryota</taxon>
        <taxon>Viridiplantae</taxon>
        <taxon>Streptophyta</taxon>
        <taxon>Embryophyta</taxon>
        <taxon>Tracheophyta</taxon>
        <taxon>Spermatophyta</taxon>
        <taxon>Magnoliopsida</taxon>
        <taxon>Liliopsida</taxon>
        <taxon>Poales</taxon>
        <taxon>Poaceae</taxon>
        <taxon>PACMAD clade</taxon>
        <taxon>Panicoideae</taxon>
        <taxon>Panicodae</taxon>
        <taxon>Paniceae</taxon>
        <taxon>Panicinae</taxon>
        <taxon>Panicum</taxon>
        <taxon>Panicum sect. Hiantes</taxon>
    </lineage>
</organism>